<evidence type="ECO:0000313" key="9">
    <source>
        <dbReference type="EMBL" id="SDZ13096.1"/>
    </source>
</evidence>
<evidence type="ECO:0000256" key="1">
    <source>
        <dbReference type="ARBA" id="ARBA00004141"/>
    </source>
</evidence>
<keyword evidence="5 7" id="KW-1133">Transmembrane helix</keyword>
<feature type="transmembrane region" description="Helical" evidence="7">
    <location>
        <begin position="177"/>
        <end position="196"/>
    </location>
</feature>
<dbReference type="PANTHER" id="PTHR43731:SF14">
    <property type="entry name" value="PRESENILIN-ASSOCIATED RHOMBOID-LIKE PROTEIN, MITOCHONDRIAL"/>
    <property type="match status" value="1"/>
</dbReference>
<evidence type="ECO:0000256" key="5">
    <source>
        <dbReference type="ARBA" id="ARBA00022989"/>
    </source>
</evidence>
<gene>
    <name evidence="9" type="ORF">SAMN05421736_106194</name>
</gene>
<evidence type="ECO:0000256" key="4">
    <source>
        <dbReference type="ARBA" id="ARBA00022801"/>
    </source>
</evidence>
<dbReference type="Pfam" id="PF01694">
    <property type="entry name" value="Rhomboid"/>
    <property type="match status" value="1"/>
</dbReference>
<dbReference type="STRING" id="1503961.SAMN05421736_106194"/>
<evidence type="ECO:0000256" key="2">
    <source>
        <dbReference type="ARBA" id="ARBA00009045"/>
    </source>
</evidence>
<keyword evidence="4" id="KW-0378">Hydrolase</keyword>
<keyword evidence="9" id="KW-0645">Protease</keyword>
<evidence type="ECO:0000256" key="7">
    <source>
        <dbReference type="SAM" id="Phobius"/>
    </source>
</evidence>
<protein>
    <submittedName>
        <fullName evidence="9">Membrane associated serine protease, rhomboid family</fullName>
    </submittedName>
</protein>
<dbReference type="GO" id="GO:0004252">
    <property type="term" value="F:serine-type endopeptidase activity"/>
    <property type="evidence" value="ECO:0007669"/>
    <property type="project" value="InterPro"/>
</dbReference>
<name>A0A1H3QI63_9BACI</name>
<proteinExistence type="inferred from homology"/>
<evidence type="ECO:0000256" key="3">
    <source>
        <dbReference type="ARBA" id="ARBA00022692"/>
    </source>
</evidence>
<feature type="transmembrane region" description="Helical" evidence="7">
    <location>
        <begin position="12"/>
        <end position="32"/>
    </location>
</feature>
<organism evidence="9 10">
    <name type="scientific">Evansella caseinilytica</name>
    <dbReference type="NCBI Taxonomy" id="1503961"/>
    <lineage>
        <taxon>Bacteria</taxon>
        <taxon>Bacillati</taxon>
        <taxon>Bacillota</taxon>
        <taxon>Bacilli</taxon>
        <taxon>Bacillales</taxon>
        <taxon>Bacillaceae</taxon>
        <taxon>Evansella</taxon>
    </lineage>
</organism>
<feature type="transmembrane region" description="Helical" evidence="7">
    <location>
        <begin position="155"/>
        <end position="171"/>
    </location>
</feature>
<dbReference type="SUPFAM" id="SSF144091">
    <property type="entry name" value="Rhomboid-like"/>
    <property type="match status" value="1"/>
</dbReference>
<dbReference type="InterPro" id="IPR035952">
    <property type="entry name" value="Rhomboid-like_sf"/>
</dbReference>
<evidence type="ECO:0000256" key="6">
    <source>
        <dbReference type="ARBA" id="ARBA00023136"/>
    </source>
</evidence>
<evidence type="ECO:0000313" key="10">
    <source>
        <dbReference type="Proteomes" id="UP000198935"/>
    </source>
</evidence>
<feature type="transmembrane region" description="Helical" evidence="7">
    <location>
        <begin position="98"/>
        <end position="116"/>
    </location>
</feature>
<comment type="similarity">
    <text evidence="2">Belongs to the peptidase S54 family.</text>
</comment>
<reference evidence="10" key="1">
    <citation type="submission" date="2016-10" db="EMBL/GenBank/DDBJ databases">
        <authorList>
            <person name="Varghese N."/>
            <person name="Submissions S."/>
        </authorList>
    </citation>
    <scope>NUCLEOTIDE SEQUENCE [LARGE SCALE GENOMIC DNA]</scope>
    <source>
        <strain evidence="10">SP</strain>
    </source>
</reference>
<sequence length="251" mass="28270">MFLRTESFSEFIRYYKVVTTLVAIHIILYIWMDYFPLLGGRNIYLFGVGSNLNITMGEYWRLLTPIFLHGSLMHMLFNSFSLILFGPALEQMLGKTRFIAAYLGAGVLANIATYFVGSPTLLHLGASGAIYGLFGIYLYIVLFRPQLMDRGNSQLILTILIIGVVMTFLNPRGNINILGHVFGLIAGAAIAPLVLFKVNPYSRYNRAANSNEISFDPYRWQKKAKNKKRIQTIAIAVGALLLLLFLIQFLL</sequence>
<keyword evidence="10" id="KW-1185">Reference proteome</keyword>
<dbReference type="Proteomes" id="UP000198935">
    <property type="component" value="Unassembled WGS sequence"/>
</dbReference>
<keyword evidence="3 7" id="KW-0812">Transmembrane</keyword>
<keyword evidence="6 7" id="KW-0472">Membrane</keyword>
<dbReference type="Gene3D" id="1.20.1540.10">
    <property type="entry name" value="Rhomboid-like"/>
    <property type="match status" value="1"/>
</dbReference>
<dbReference type="EMBL" id="FNPI01000006">
    <property type="protein sequence ID" value="SDZ13096.1"/>
    <property type="molecule type" value="Genomic_DNA"/>
</dbReference>
<accession>A0A1H3QI63</accession>
<feature type="transmembrane region" description="Helical" evidence="7">
    <location>
        <begin position="230"/>
        <end position="250"/>
    </location>
</feature>
<dbReference type="OrthoDB" id="9813074at2"/>
<dbReference type="GO" id="GO:0016020">
    <property type="term" value="C:membrane"/>
    <property type="evidence" value="ECO:0007669"/>
    <property type="project" value="UniProtKB-SubCell"/>
</dbReference>
<dbReference type="AlphaFoldDB" id="A0A1H3QI63"/>
<dbReference type="InterPro" id="IPR022764">
    <property type="entry name" value="Peptidase_S54_rhomboid_dom"/>
</dbReference>
<feature type="domain" description="Peptidase S54 rhomboid" evidence="8">
    <location>
        <begin position="57"/>
        <end position="194"/>
    </location>
</feature>
<dbReference type="GO" id="GO:0006508">
    <property type="term" value="P:proteolysis"/>
    <property type="evidence" value="ECO:0007669"/>
    <property type="project" value="UniProtKB-KW"/>
</dbReference>
<dbReference type="PANTHER" id="PTHR43731">
    <property type="entry name" value="RHOMBOID PROTEASE"/>
    <property type="match status" value="1"/>
</dbReference>
<feature type="transmembrane region" description="Helical" evidence="7">
    <location>
        <begin position="66"/>
        <end position="86"/>
    </location>
</feature>
<evidence type="ECO:0000259" key="8">
    <source>
        <dbReference type="Pfam" id="PF01694"/>
    </source>
</evidence>
<comment type="subcellular location">
    <subcellularLocation>
        <location evidence="1">Membrane</location>
        <topology evidence="1">Multi-pass membrane protein</topology>
    </subcellularLocation>
</comment>
<feature type="transmembrane region" description="Helical" evidence="7">
    <location>
        <begin position="122"/>
        <end position="143"/>
    </location>
</feature>
<dbReference type="InterPro" id="IPR050925">
    <property type="entry name" value="Rhomboid_protease_S54"/>
</dbReference>